<evidence type="ECO:0000256" key="9">
    <source>
        <dbReference type="ARBA" id="ARBA00042843"/>
    </source>
</evidence>
<evidence type="ECO:0000256" key="11">
    <source>
        <dbReference type="ARBA" id="ARBA00043147"/>
    </source>
</evidence>
<dbReference type="PROSITE" id="PS01149">
    <property type="entry name" value="PSI_RSU"/>
    <property type="match status" value="1"/>
</dbReference>
<dbReference type="GO" id="GO:0160138">
    <property type="term" value="F:23S rRNA pseudouridine(2604) synthase activity"/>
    <property type="evidence" value="ECO:0007669"/>
    <property type="project" value="UniProtKB-EC"/>
</dbReference>
<keyword evidence="2" id="KW-0413">Isomerase</keyword>
<sequence length="267" mass="31091">MSKVNSNLKKIAHVISLKGFTSRRKAEKLINEGKVFVNDTKVESCAIRISEDDSIKINGVHLEKAEFEFYILYKPIMYICSHNGQNKFKTIFDYVKRKNLPYLTFIGRLDYMSEGLIFLTNNSTLVDKFSKLYKRVYELRVNKVPQSFIEDIKNPIVDFMNLKPIKLLKNEIFMQKVGRVDKDINKNNTVNEHKSNNCFIRKENVITLELSEGKNREIRKLCEKHGMTIFMLKRISYGPFSLADLGRNSIKKISKDSFLKKVPSCDI</sequence>
<evidence type="ECO:0000256" key="7">
    <source>
        <dbReference type="ARBA" id="ARBA00041420"/>
    </source>
</evidence>
<comment type="catalytic activity">
    <reaction evidence="4">
        <text>uridine(2604) in 23S rRNA = pseudouridine(2604) in 23S rRNA</text>
        <dbReference type="Rhea" id="RHEA:38875"/>
        <dbReference type="Rhea" id="RHEA-COMP:10093"/>
        <dbReference type="Rhea" id="RHEA-COMP:10094"/>
        <dbReference type="ChEBI" id="CHEBI:65314"/>
        <dbReference type="ChEBI" id="CHEBI:65315"/>
        <dbReference type="EC" id="5.4.99.21"/>
    </reaction>
</comment>
<accession>A0A5C0UH91</accession>
<dbReference type="PANTHER" id="PTHR47683">
    <property type="entry name" value="PSEUDOURIDINE SYNTHASE FAMILY PROTEIN-RELATED"/>
    <property type="match status" value="1"/>
</dbReference>
<dbReference type="InterPro" id="IPR020094">
    <property type="entry name" value="TruA/RsuA/RluB/E/F_N"/>
</dbReference>
<dbReference type="PANTHER" id="PTHR47683:SF2">
    <property type="entry name" value="RNA-BINDING S4 DOMAIN-CONTAINING PROTEIN"/>
    <property type="match status" value="1"/>
</dbReference>
<dbReference type="InterPro" id="IPR018496">
    <property type="entry name" value="PsdUridine_synth_RsuA/RluB_CS"/>
</dbReference>
<dbReference type="PROSITE" id="PS50889">
    <property type="entry name" value="S4"/>
    <property type="match status" value="1"/>
</dbReference>
<dbReference type="CDD" id="cd00165">
    <property type="entry name" value="S4"/>
    <property type="match status" value="1"/>
</dbReference>
<reference evidence="14 15" key="1">
    <citation type="submission" date="2019-08" db="EMBL/GenBank/DDBJ databases">
        <title>Highly reduced genomes of protist endosymbionts show evolutionary convergence.</title>
        <authorList>
            <person name="George E."/>
            <person name="Husnik F."/>
            <person name="Tashyreva D."/>
            <person name="Prokopchuk G."/>
            <person name="Horak A."/>
            <person name="Kwong W.K."/>
            <person name="Lukes J."/>
            <person name="Keeling P.J."/>
        </authorList>
    </citation>
    <scope>NUCLEOTIDE SEQUENCE [LARGE SCALE GENOMIC DNA]</scope>
    <source>
        <strain evidence="14">1604HC</strain>
    </source>
</reference>
<evidence type="ECO:0000256" key="5">
    <source>
        <dbReference type="ARBA" id="ARBA00038922"/>
    </source>
</evidence>
<name>A0A5C0UH91_9PROT</name>
<evidence type="ECO:0000259" key="13">
    <source>
        <dbReference type="SMART" id="SM00363"/>
    </source>
</evidence>
<dbReference type="InterPro" id="IPR036986">
    <property type="entry name" value="S4_RNA-bd_sf"/>
</dbReference>
<evidence type="ECO:0000256" key="4">
    <source>
        <dbReference type="ARBA" id="ARBA00036535"/>
    </source>
</evidence>
<dbReference type="Gene3D" id="3.30.70.1560">
    <property type="entry name" value="Alpha-L RNA-binding motif"/>
    <property type="match status" value="1"/>
</dbReference>
<evidence type="ECO:0000256" key="10">
    <source>
        <dbReference type="ARBA" id="ARBA00042890"/>
    </source>
</evidence>
<dbReference type="Pfam" id="PF00849">
    <property type="entry name" value="PseudoU_synth_2"/>
    <property type="match status" value="1"/>
</dbReference>
<evidence type="ECO:0000256" key="2">
    <source>
        <dbReference type="ARBA" id="ARBA00023235"/>
    </source>
</evidence>
<dbReference type="Gene3D" id="3.30.70.580">
    <property type="entry name" value="Pseudouridine synthase I, catalytic domain, N-terminal subdomain"/>
    <property type="match status" value="1"/>
</dbReference>
<dbReference type="InterPro" id="IPR050343">
    <property type="entry name" value="RsuA_PseudoU_synthase"/>
</dbReference>
<dbReference type="KEGG" id="nabu:FZC36_01500"/>
<evidence type="ECO:0000256" key="6">
    <source>
        <dbReference type="ARBA" id="ARBA00039989"/>
    </source>
</evidence>
<dbReference type="Proteomes" id="UP000324924">
    <property type="component" value="Chromosome"/>
</dbReference>
<dbReference type="GO" id="GO:0000455">
    <property type="term" value="P:enzyme-directed rRNA pseudouridine synthesis"/>
    <property type="evidence" value="ECO:0007669"/>
    <property type="project" value="UniProtKB-ARBA"/>
</dbReference>
<proteinExistence type="inferred from homology"/>
<dbReference type="GO" id="GO:0003723">
    <property type="term" value="F:RNA binding"/>
    <property type="evidence" value="ECO:0007669"/>
    <property type="project" value="UniProtKB-KW"/>
</dbReference>
<feature type="domain" description="RNA-binding S4" evidence="13">
    <location>
        <begin position="9"/>
        <end position="72"/>
    </location>
</feature>
<evidence type="ECO:0000313" key="14">
    <source>
        <dbReference type="EMBL" id="QEK39109.1"/>
    </source>
</evidence>
<dbReference type="SUPFAM" id="SSF55120">
    <property type="entry name" value="Pseudouridine synthase"/>
    <property type="match status" value="1"/>
</dbReference>
<dbReference type="InterPro" id="IPR002942">
    <property type="entry name" value="S4_RNA-bd"/>
</dbReference>
<keyword evidence="12" id="KW-0694">RNA-binding</keyword>
<dbReference type="EMBL" id="CP043314">
    <property type="protein sequence ID" value="QEK39109.1"/>
    <property type="molecule type" value="Genomic_DNA"/>
</dbReference>
<dbReference type="AlphaFoldDB" id="A0A5C0UH91"/>
<keyword evidence="15" id="KW-1185">Reference proteome</keyword>
<gene>
    <name evidence="14" type="ORF">FZC36_01500</name>
</gene>
<evidence type="ECO:0000256" key="12">
    <source>
        <dbReference type="PROSITE-ProRule" id="PRU00182"/>
    </source>
</evidence>
<dbReference type="Gene3D" id="3.10.290.10">
    <property type="entry name" value="RNA-binding S4 domain"/>
    <property type="match status" value="1"/>
</dbReference>
<protein>
    <recommendedName>
        <fullName evidence="6">Dual-specificity RNA pseudouridine synthase RluF</fullName>
        <ecNumber evidence="5">5.4.99.21</ecNumber>
    </recommendedName>
    <alternativeName>
        <fullName evidence="8">23S rRNA pseudouridine(2604) synthase</fullName>
    </alternativeName>
    <alternativeName>
        <fullName evidence="10">Ribosomal large subunit pseudouridine synthase F</fullName>
    </alternativeName>
    <alternativeName>
        <fullName evidence="9">rRNA pseudouridylate synthase F</fullName>
    </alternativeName>
    <alternativeName>
        <fullName evidence="11">rRNA-uridine isomerase F</fullName>
    </alternativeName>
    <alternativeName>
        <fullName evidence="7">tRNA(Tyr) pseudouridine(35) synthase</fullName>
    </alternativeName>
</protein>
<dbReference type="EC" id="5.4.99.21" evidence="5"/>
<comment type="similarity">
    <text evidence="1">Belongs to the pseudouridine synthase RsuA family.</text>
</comment>
<dbReference type="OrthoDB" id="9807213at2"/>
<evidence type="ECO:0000256" key="8">
    <source>
        <dbReference type="ARBA" id="ARBA00041697"/>
    </source>
</evidence>
<dbReference type="InterPro" id="IPR042092">
    <property type="entry name" value="PsdUridine_s_RsuA/RluB/E/F_cat"/>
</dbReference>
<evidence type="ECO:0000313" key="15">
    <source>
        <dbReference type="Proteomes" id="UP000324924"/>
    </source>
</evidence>
<dbReference type="InterPro" id="IPR006145">
    <property type="entry name" value="PsdUridine_synth_RsuA/RluA"/>
</dbReference>
<comment type="catalytic activity">
    <reaction evidence="3">
        <text>uridine(35) in tRNA(Tyr) = pseudouridine(35) in tRNA(Tyr)</text>
        <dbReference type="Rhea" id="RHEA:60556"/>
        <dbReference type="Rhea" id="RHEA-COMP:15607"/>
        <dbReference type="Rhea" id="RHEA-COMP:15608"/>
        <dbReference type="ChEBI" id="CHEBI:65314"/>
        <dbReference type="ChEBI" id="CHEBI:65315"/>
    </reaction>
</comment>
<dbReference type="SUPFAM" id="SSF55174">
    <property type="entry name" value="Alpha-L RNA-binding motif"/>
    <property type="match status" value="1"/>
</dbReference>
<evidence type="ECO:0000256" key="3">
    <source>
        <dbReference type="ARBA" id="ARBA00036390"/>
    </source>
</evidence>
<organism evidence="14 15">
    <name type="scientific">Candidatus Nesciobacter abundans</name>
    <dbReference type="NCBI Taxonomy" id="2601668"/>
    <lineage>
        <taxon>Bacteria</taxon>
        <taxon>Pseudomonadati</taxon>
        <taxon>Pseudomonadota</taxon>
        <taxon>Alphaproteobacteria</taxon>
        <taxon>Holosporales</taxon>
        <taxon>Holosporaceae</taxon>
        <taxon>Candidatus Nesciobacter</taxon>
    </lineage>
</organism>
<evidence type="ECO:0000256" key="1">
    <source>
        <dbReference type="ARBA" id="ARBA00008348"/>
    </source>
</evidence>
<dbReference type="InterPro" id="IPR020103">
    <property type="entry name" value="PsdUridine_synth_cat_dom_sf"/>
</dbReference>
<dbReference type="Pfam" id="PF01479">
    <property type="entry name" value="S4"/>
    <property type="match status" value="1"/>
</dbReference>
<dbReference type="SMART" id="SM00363">
    <property type="entry name" value="S4"/>
    <property type="match status" value="1"/>
</dbReference>